<organism evidence="1 2">
    <name type="scientific">Pristionchus mayeri</name>
    <dbReference type="NCBI Taxonomy" id="1317129"/>
    <lineage>
        <taxon>Eukaryota</taxon>
        <taxon>Metazoa</taxon>
        <taxon>Ecdysozoa</taxon>
        <taxon>Nematoda</taxon>
        <taxon>Chromadorea</taxon>
        <taxon>Rhabditida</taxon>
        <taxon>Rhabditina</taxon>
        <taxon>Diplogasteromorpha</taxon>
        <taxon>Diplogasteroidea</taxon>
        <taxon>Neodiplogasteridae</taxon>
        <taxon>Pristionchus</taxon>
    </lineage>
</organism>
<dbReference type="EMBL" id="BTRK01000002">
    <property type="protein sequence ID" value="GMR39491.1"/>
    <property type="molecule type" value="Genomic_DNA"/>
</dbReference>
<sequence>ASGYNITLFSLPNRDRSIAGKTFDILNETCSNIPDSFLEIDGGISGVWSNSPCVILFEVFRRAFRILFSANSGVQLDKLGDINFDNRARSAGPCE</sequence>
<name>A0AAN4ZI38_9BILA</name>
<gene>
    <name evidence="1" type="ORF">PMAYCL1PPCAC_09686</name>
</gene>
<evidence type="ECO:0000313" key="1">
    <source>
        <dbReference type="EMBL" id="GMR39491.1"/>
    </source>
</evidence>
<dbReference type="AlphaFoldDB" id="A0AAN4ZI38"/>
<feature type="non-terminal residue" evidence="1">
    <location>
        <position position="1"/>
    </location>
</feature>
<accession>A0AAN4ZI38</accession>
<feature type="non-terminal residue" evidence="1">
    <location>
        <position position="95"/>
    </location>
</feature>
<dbReference type="Proteomes" id="UP001328107">
    <property type="component" value="Unassembled WGS sequence"/>
</dbReference>
<evidence type="ECO:0000313" key="2">
    <source>
        <dbReference type="Proteomes" id="UP001328107"/>
    </source>
</evidence>
<comment type="caution">
    <text evidence="1">The sequence shown here is derived from an EMBL/GenBank/DDBJ whole genome shotgun (WGS) entry which is preliminary data.</text>
</comment>
<proteinExistence type="predicted"/>
<reference evidence="2" key="1">
    <citation type="submission" date="2022-10" db="EMBL/GenBank/DDBJ databases">
        <title>Genome assembly of Pristionchus species.</title>
        <authorList>
            <person name="Yoshida K."/>
            <person name="Sommer R.J."/>
        </authorList>
    </citation>
    <scope>NUCLEOTIDE SEQUENCE [LARGE SCALE GENOMIC DNA]</scope>
    <source>
        <strain evidence="2">RS5460</strain>
    </source>
</reference>
<protein>
    <submittedName>
        <fullName evidence="1">Uncharacterized protein</fullName>
    </submittedName>
</protein>
<keyword evidence="2" id="KW-1185">Reference proteome</keyword>